<evidence type="ECO:0000256" key="10">
    <source>
        <dbReference type="ARBA" id="ARBA00025299"/>
    </source>
</evidence>
<dbReference type="InterPro" id="IPR017926">
    <property type="entry name" value="GATASE"/>
</dbReference>
<evidence type="ECO:0000256" key="11">
    <source>
        <dbReference type="ARBA" id="ARBA00047838"/>
    </source>
</evidence>
<keyword evidence="7 13" id="KW-0315">Glutamine amidotransferase</keyword>
<comment type="function">
    <text evidence="10 13">IGPS catalyzes the conversion of PRFAR and glutamine to IGP, AICAR and glutamate. The HisH subunit catalyzes the hydrolysis of glutamine to glutamate and ammonia as part of the synthesis of IGP and AICAR. The resulting ammonia molecule is channeled to the active site of HisF.</text>
</comment>
<feature type="domain" description="Glutamine amidotransferase" evidence="15">
    <location>
        <begin position="8"/>
        <end position="207"/>
    </location>
</feature>
<dbReference type="PROSITE" id="PS51273">
    <property type="entry name" value="GATASE_TYPE_1"/>
    <property type="match status" value="1"/>
</dbReference>
<organism evidence="16">
    <name type="scientific">Nocardia globerula</name>
    <dbReference type="NCBI Taxonomy" id="1818"/>
    <lineage>
        <taxon>Bacteria</taxon>
        <taxon>Bacillati</taxon>
        <taxon>Actinomycetota</taxon>
        <taxon>Actinomycetes</taxon>
        <taxon>Mycobacteriales</taxon>
        <taxon>Nocardiaceae</taxon>
        <taxon>Nocardia</taxon>
    </lineage>
</organism>
<evidence type="ECO:0000256" key="4">
    <source>
        <dbReference type="ARBA" id="ARBA00022490"/>
    </source>
</evidence>
<dbReference type="EC" id="4.3.2.10" evidence="13"/>
<evidence type="ECO:0000259" key="15">
    <source>
        <dbReference type="Pfam" id="PF00117"/>
    </source>
</evidence>
<evidence type="ECO:0000256" key="12">
    <source>
        <dbReference type="ARBA" id="ARBA00049534"/>
    </source>
</evidence>
<accession>A0A652YYU1</accession>
<dbReference type="SUPFAM" id="SSF52317">
    <property type="entry name" value="Class I glutamine amidotransferase-like"/>
    <property type="match status" value="1"/>
</dbReference>
<dbReference type="PANTHER" id="PTHR42701">
    <property type="entry name" value="IMIDAZOLE GLYCEROL PHOSPHATE SYNTHASE SUBUNIT HISH"/>
    <property type="match status" value="1"/>
</dbReference>
<proteinExistence type="inferred from homology"/>
<evidence type="ECO:0000256" key="1">
    <source>
        <dbReference type="ARBA" id="ARBA00004496"/>
    </source>
</evidence>
<evidence type="ECO:0000313" key="16">
    <source>
        <dbReference type="EMBL" id="TYQ08852.1"/>
    </source>
</evidence>
<comment type="catalytic activity">
    <reaction evidence="12 13">
        <text>L-glutamine + H2O = L-glutamate + NH4(+)</text>
        <dbReference type="Rhea" id="RHEA:15889"/>
        <dbReference type="ChEBI" id="CHEBI:15377"/>
        <dbReference type="ChEBI" id="CHEBI:28938"/>
        <dbReference type="ChEBI" id="CHEBI:29985"/>
        <dbReference type="ChEBI" id="CHEBI:58359"/>
        <dbReference type="EC" id="3.5.1.2"/>
    </reaction>
</comment>
<evidence type="ECO:0000256" key="5">
    <source>
        <dbReference type="ARBA" id="ARBA00022605"/>
    </source>
</evidence>
<dbReference type="PIRSF" id="PIRSF000495">
    <property type="entry name" value="Amidotransf_hisH"/>
    <property type="match status" value="1"/>
</dbReference>
<protein>
    <recommendedName>
        <fullName evidence="13">Imidazole glycerol phosphate synthase subunit HisH</fullName>
        <ecNumber evidence="13">4.3.2.10</ecNumber>
    </recommendedName>
    <alternativeName>
        <fullName evidence="13">IGP synthase glutaminase subunit</fullName>
        <ecNumber evidence="13">3.5.1.2</ecNumber>
    </alternativeName>
    <alternativeName>
        <fullName evidence="13">IGP synthase subunit HisH</fullName>
    </alternativeName>
    <alternativeName>
        <fullName evidence="13">ImGP synthase subunit HisH</fullName>
        <shortName evidence="13">IGPS subunit HisH</shortName>
    </alternativeName>
</protein>
<evidence type="ECO:0000256" key="6">
    <source>
        <dbReference type="ARBA" id="ARBA00022801"/>
    </source>
</evidence>
<keyword evidence="16" id="KW-0808">Transferase</keyword>
<dbReference type="CDD" id="cd01748">
    <property type="entry name" value="GATase1_IGP_Synthase"/>
    <property type="match status" value="1"/>
</dbReference>
<comment type="subcellular location">
    <subcellularLocation>
        <location evidence="1 13">Cytoplasm</location>
    </subcellularLocation>
</comment>
<dbReference type="GO" id="GO:0000107">
    <property type="term" value="F:imidazoleglycerol-phosphate synthase activity"/>
    <property type="evidence" value="ECO:0007669"/>
    <property type="project" value="UniProtKB-UniRule"/>
</dbReference>
<dbReference type="HAMAP" id="MF_00278">
    <property type="entry name" value="HisH"/>
    <property type="match status" value="1"/>
</dbReference>
<name>A0A652YYU1_NOCGL</name>
<keyword evidence="4 13" id="KW-0963">Cytoplasm</keyword>
<dbReference type="Pfam" id="PF00117">
    <property type="entry name" value="GATase"/>
    <property type="match status" value="1"/>
</dbReference>
<dbReference type="UniPathway" id="UPA00031">
    <property type="reaction ID" value="UER00010"/>
</dbReference>
<dbReference type="InterPro" id="IPR010139">
    <property type="entry name" value="Imidazole-glycPsynth_HisH"/>
</dbReference>
<comment type="pathway">
    <text evidence="2 13">Amino-acid biosynthesis; L-histidine biosynthesis; L-histidine from 5-phospho-alpha-D-ribose 1-diphosphate: step 5/9.</text>
</comment>
<sequence>MSASTIAVLDYGSGNLHSATRALARTGAQVEVTSDPKVALAADGLVVPGVGAFAACMEGLREVRGERIIGQRLAGGRPVLGICVGMQILFERGVEFGVEAEGCGEWPGTVERLKADVLPHMGWNTVEAPESSTLFKGIDADTRFYFVHSYGVQNWELPPSEHIAAPKLTWADHGGKFLAAVENGALSATQFHPEKSGDAGAELLSNWVQSL</sequence>
<dbReference type="EMBL" id="VNIQ01000001">
    <property type="protein sequence ID" value="TYQ08852.1"/>
    <property type="molecule type" value="Genomic_DNA"/>
</dbReference>
<evidence type="ECO:0000256" key="14">
    <source>
        <dbReference type="PIRSR" id="PIRSR000495-1"/>
    </source>
</evidence>
<keyword evidence="6 13" id="KW-0378">Hydrolase</keyword>
<evidence type="ECO:0000256" key="3">
    <source>
        <dbReference type="ARBA" id="ARBA00011152"/>
    </source>
</evidence>
<comment type="caution">
    <text evidence="16">The sequence shown here is derived from an EMBL/GenBank/DDBJ whole genome shotgun (WGS) entry which is preliminary data.</text>
</comment>
<dbReference type="FunFam" id="3.40.50.880:FF:000056">
    <property type="entry name" value="Imidazole glycerol phosphate synthase subunit HisH"/>
    <property type="match status" value="1"/>
</dbReference>
<keyword evidence="9 13" id="KW-0456">Lyase</keyword>
<dbReference type="GO" id="GO:0005737">
    <property type="term" value="C:cytoplasm"/>
    <property type="evidence" value="ECO:0007669"/>
    <property type="project" value="UniProtKB-SubCell"/>
</dbReference>
<keyword evidence="5 13" id="KW-0028">Amino-acid biosynthesis</keyword>
<dbReference type="NCBIfam" id="TIGR01855">
    <property type="entry name" value="IMP_synth_hisH"/>
    <property type="match status" value="1"/>
</dbReference>
<keyword evidence="8 13" id="KW-0368">Histidine biosynthesis</keyword>
<evidence type="ECO:0000256" key="9">
    <source>
        <dbReference type="ARBA" id="ARBA00023239"/>
    </source>
</evidence>
<dbReference type="Gene3D" id="3.40.50.880">
    <property type="match status" value="1"/>
</dbReference>
<gene>
    <name evidence="13" type="primary">hisH</name>
    <name evidence="16" type="ORF">FNL38_1011229</name>
</gene>
<feature type="active site" description="Nucleophile" evidence="13 14">
    <location>
        <position position="83"/>
    </location>
</feature>
<dbReference type="GO" id="GO:0016829">
    <property type="term" value="F:lyase activity"/>
    <property type="evidence" value="ECO:0007669"/>
    <property type="project" value="UniProtKB-KW"/>
</dbReference>
<feature type="active site" evidence="13 14">
    <location>
        <position position="192"/>
    </location>
</feature>
<dbReference type="PANTHER" id="PTHR42701:SF1">
    <property type="entry name" value="IMIDAZOLE GLYCEROL PHOSPHATE SYNTHASE SUBUNIT HISH"/>
    <property type="match status" value="1"/>
</dbReference>
<dbReference type="EC" id="3.5.1.2" evidence="13"/>
<dbReference type="AlphaFoldDB" id="A0A652YYU1"/>
<dbReference type="GO" id="GO:0004359">
    <property type="term" value="F:glutaminase activity"/>
    <property type="evidence" value="ECO:0007669"/>
    <property type="project" value="UniProtKB-EC"/>
</dbReference>
<feature type="active site" evidence="13 14">
    <location>
        <position position="194"/>
    </location>
</feature>
<evidence type="ECO:0000256" key="7">
    <source>
        <dbReference type="ARBA" id="ARBA00022962"/>
    </source>
</evidence>
<dbReference type="InterPro" id="IPR029062">
    <property type="entry name" value="Class_I_gatase-like"/>
</dbReference>
<comment type="subunit">
    <text evidence="3 13">Heterodimer of HisH and HisF.</text>
</comment>
<evidence type="ECO:0000256" key="2">
    <source>
        <dbReference type="ARBA" id="ARBA00005091"/>
    </source>
</evidence>
<comment type="catalytic activity">
    <reaction evidence="11 13">
        <text>5-[(5-phospho-1-deoxy-D-ribulos-1-ylimino)methylamino]-1-(5-phospho-beta-D-ribosyl)imidazole-4-carboxamide + L-glutamine = D-erythro-1-(imidazol-4-yl)glycerol 3-phosphate + 5-amino-1-(5-phospho-beta-D-ribosyl)imidazole-4-carboxamide + L-glutamate + H(+)</text>
        <dbReference type="Rhea" id="RHEA:24793"/>
        <dbReference type="ChEBI" id="CHEBI:15378"/>
        <dbReference type="ChEBI" id="CHEBI:29985"/>
        <dbReference type="ChEBI" id="CHEBI:58278"/>
        <dbReference type="ChEBI" id="CHEBI:58359"/>
        <dbReference type="ChEBI" id="CHEBI:58475"/>
        <dbReference type="ChEBI" id="CHEBI:58525"/>
        <dbReference type="EC" id="4.3.2.10"/>
    </reaction>
</comment>
<evidence type="ECO:0000256" key="8">
    <source>
        <dbReference type="ARBA" id="ARBA00023102"/>
    </source>
</evidence>
<evidence type="ECO:0000256" key="13">
    <source>
        <dbReference type="HAMAP-Rule" id="MF_00278"/>
    </source>
</evidence>
<dbReference type="GO" id="GO:0000105">
    <property type="term" value="P:L-histidine biosynthetic process"/>
    <property type="evidence" value="ECO:0007669"/>
    <property type="project" value="UniProtKB-UniRule"/>
</dbReference>
<reference evidence="16" key="1">
    <citation type="submission" date="2019-07" db="EMBL/GenBank/DDBJ databases">
        <title>Genomic Encyclopedia of Type Strains, Phase IV (KMG-IV): sequencing the most valuable type-strain genomes for metagenomic binning, comparative biology and taxonomic classification.</title>
        <authorList>
            <person name="Goeker M."/>
        </authorList>
    </citation>
    <scope>NUCLEOTIDE SEQUENCE</scope>
    <source>
        <strain evidence="16">DSM 44596</strain>
    </source>
</reference>